<evidence type="ECO:0000256" key="4">
    <source>
        <dbReference type="ARBA" id="ARBA00023014"/>
    </source>
</evidence>
<evidence type="ECO:0000256" key="3">
    <source>
        <dbReference type="ARBA" id="ARBA00023004"/>
    </source>
</evidence>
<feature type="region of interest" description="Disordered" evidence="5">
    <location>
        <begin position="121"/>
        <end position="148"/>
    </location>
</feature>
<keyword evidence="8" id="KW-1185">Reference proteome</keyword>
<keyword evidence="2" id="KW-0479">Metal-binding</keyword>
<proteinExistence type="predicted"/>
<dbReference type="PATRIC" id="fig|306537.10.peg.248"/>
<dbReference type="Gene3D" id="2.102.10.10">
    <property type="entry name" value="Rieske [2Fe-2S] iron-sulphur domain"/>
    <property type="match status" value="1"/>
</dbReference>
<dbReference type="GO" id="GO:0016705">
    <property type="term" value="F:oxidoreductase activity, acting on paired donors, with incorporation or reduction of molecular oxygen"/>
    <property type="evidence" value="ECO:0007669"/>
    <property type="project" value="UniProtKB-ARBA"/>
</dbReference>
<evidence type="ECO:0000256" key="5">
    <source>
        <dbReference type="SAM" id="MobiDB-lite"/>
    </source>
</evidence>
<dbReference type="OrthoDB" id="25106at2"/>
<dbReference type="STRING" id="306537.jk0238"/>
<dbReference type="AlphaFoldDB" id="Q4JXR7"/>
<dbReference type="PROSITE" id="PS51296">
    <property type="entry name" value="RIESKE"/>
    <property type="match status" value="1"/>
</dbReference>
<reference evidence="7 8" key="1">
    <citation type="journal article" date="2005" name="J. Bacteriol.">
        <title>Complete genome sequence and analysis of the multiresistant nosocomial pathogen Corynebacterium jeikeium K411, a lipid-requiring bacterium of the human skin flora.</title>
        <authorList>
            <person name="Tauch A."/>
            <person name="Kaiser O."/>
            <person name="Hain T."/>
            <person name="Goesmann A."/>
            <person name="Weisshaar B."/>
            <person name="Albersmeier A."/>
            <person name="Bekel T."/>
            <person name="Bischoff N."/>
            <person name="Brune I."/>
            <person name="Chakraborty T."/>
            <person name="Kalinowski J."/>
            <person name="Meyer F."/>
            <person name="Rupp O."/>
            <person name="Schneiker S."/>
            <person name="Viehoever P."/>
            <person name="Puehler A."/>
        </authorList>
    </citation>
    <scope>NUCLEOTIDE SEQUENCE [LARGE SCALE GENOMIC DNA]</scope>
    <source>
        <strain evidence="7 8">K411</strain>
    </source>
</reference>
<dbReference type="GO" id="GO:0046872">
    <property type="term" value="F:metal ion binding"/>
    <property type="evidence" value="ECO:0007669"/>
    <property type="project" value="UniProtKB-KW"/>
</dbReference>
<name>Q4JXR7_CORJK</name>
<dbReference type="GO" id="GO:0004497">
    <property type="term" value="F:monooxygenase activity"/>
    <property type="evidence" value="ECO:0007669"/>
    <property type="project" value="UniProtKB-ARBA"/>
</dbReference>
<dbReference type="eggNOG" id="COG2146">
    <property type="taxonomic scope" value="Bacteria"/>
</dbReference>
<dbReference type="HOGENOM" id="CLU_055690_1_4_11"/>
<dbReference type="Proteomes" id="UP000000545">
    <property type="component" value="Chromosome"/>
</dbReference>
<keyword evidence="3" id="KW-0408">Iron</keyword>
<evidence type="ECO:0000259" key="6">
    <source>
        <dbReference type="PROSITE" id="PS51296"/>
    </source>
</evidence>
<protein>
    <submittedName>
        <fullName evidence="7">Putative iron-sulphur protein</fullName>
    </submittedName>
</protein>
<dbReference type="Pfam" id="PF00355">
    <property type="entry name" value="Rieske"/>
    <property type="match status" value="1"/>
</dbReference>
<evidence type="ECO:0000313" key="7">
    <source>
        <dbReference type="EMBL" id="CAI36390.1"/>
    </source>
</evidence>
<sequence>MIGFMSEMQPNPQRHSSLPCSRRSFLRGVAVATAATASGALLAACASEEVVAKADAADLEVGGATILDGWVLSRPSEDEYKAFSTSCPHAGGTIDSIERSGDTTVAVCPKHMSKFDVATGDVLEGPSRDPMVPAKKVERNGDSIEITD</sequence>
<accession>Q4JXR7</accession>
<dbReference type="EMBL" id="CR931997">
    <property type="protein sequence ID" value="CAI36390.1"/>
    <property type="molecule type" value="Genomic_DNA"/>
</dbReference>
<keyword evidence="4" id="KW-0411">Iron-sulfur</keyword>
<dbReference type="InterPro" id="IPR006311">
    <property type="entry name" value="TAT_signal"/>
</dbReference>
<keyword evidence="1" id="KW-0001">2Fe-2S</keyword>
<dbReference type="NCBIfam" id="TIGR01409">
    <property type="entry name" value="TAT_signal_seq"/>
    <property type="match status" value="1"/>
</dbReference>
<dbReference type="GO" id="GO:0051537">
    <property type="term" value="F:2 iron, 2 sulfur cluster binding"/>
    <property type="evidence" value="ECO:0007669"/>
    <property type="project" value="UniProtKB-KW"/>
</dbReference>
<feature type="domain" description="Rieske" evidence="6">
    <location>
        <begin position="48"/>
        <end position="145"/>
    </location>
</feature>
<dbReference type="InterPro" id="IPR017941">
    <property type="entry name" value="Rieske_2Fe-2S"/>
</dbReference>
<dbReference type="SUPFAM" id="SSF50022">
    <property type="entry name" value="ISP domain"/>
    <property type="match status" value="1"/>
</dbReference>
<dbReference type="PROSITE" id="PS51318">
    <property type="entry name" value="TAT"/>
    <property type="match status" value="1"/>
</dbReference>
<dbReference type="InterPro" id="IPR036922">
    <property type="entry name" value="Rieske_2Fe-2S_sf"/>
</dbReference>
<evidence type="ECO:0000313" key="8">
    <source>
        <dbReference type="Proteomes" id="UP000000545"/>
    </source>
</evidence>
<dbReference type="CDD" id="cd03467">
    <property type="entry name" value="Rieske"/>
    <property type="match status" value="1"/>
</dbReference>
<dbReference type="InterPro" id="IPR019546">
    <property type="entry name" value="TAT_signal_bac_arc"/>
</dbReference>
<evidence type="ECO:0000256" key="1">
    <source>
        <dbReference type="ARBA" id="ARBA00022714"/>
    </source>
</evidence>
<evidence type="ECO:0000256" key="2">
    <source>
        <dbReference type="ARBA" id="ARBA00022723"/>
    </source>
</evidence>
<dbReference type="KEGG" id="cjk:jk0238"/>
<organism evidence="7 8">
    <name type="scientific">Corynebacterium jeikeium (strain K411)</name>
    <dbReference type="NCBI Taxonomy" id="306537"/>
    <lineage>
        <taxon>Bacteria</taxon>
        <taxon>Bacillati</taxon>
        <taxon>Actinomycetota</taxon>
        <taxon>Actinomycetes</taxon>
        <taxon>Mycobacteriales</taxon>
        <taxon>Corynebacteriaceae</taxon>
        <taxon>Corynebacterium</taxon>
    </lineage>
</organism>
<gene>
    <name evidence="7" type="ordered locus">jk0238</name>
</gene>